<accession>A0ABM7I115</accession>
<comment type="similarity">
    <text evidence="1">Belongs to the protein kinase superfamily. ADCK protein kinase family.</text>
</comment>
<dbReference type="PANTHER" id="PTHR10566">
    <property type="entry name" value="CHAPERONE-ACTIVITY OF BC1 COMPLEX CABC1 -RELATED"/>
    <property type="match status" value="1"/>
</dbReference>
<dbReference type="SUPFAM" id="SSF56112">
    <property type="entry name" value="Protein kinase-like (PK-like)"/>
    <property type="match status" value="1"/>
</dbReference>
<sequence>MPLAGFTARAAGGRVVAALRKQAGDADAVDRFHERTAERYAELLGHSKGVLMKAGQMVSMVDATAVGFGELSPYQRALTRLQGDAPPMDARLAREVVEAELGCTIGEVFTGFSDEPMAAASIGQVHRATLADGRDVVVKVQYPGVAEAIRDDLANTELLTTFVRFMNSTVPGSMPDLRRASQELTERISEELDYRHEAANITAFAELYRDHPFIRIPDVVPEGSADRVLTMTYLDGLGWSDALTADQDLKNCWAEVISRMLTGSYRHANLFHADPHPGNYRFGPDGTVGFVDFGCVKVFSELRRWQVVRTARAVVEGRKDDLFDVMAESGFFPDGSTLSPDDVHEWYSTLMYELLRPQPVTYSQEAAERTVRSMIDVRATDHPVRRMSVPPDFVFLSRLNLSMNAIFTALGATFHARASLDDMDGVIGPVSDLGKQHVAWVRRRGLPFGMDRR</sequence>
<dbReference type="InterPro" id="IPR011009">
    <property type="entry name" value="Kinase-like_dom_sf"/>
</dbReference>
<keyword evidence="4" id="KW-1185">Reference proteome</keyword>
<proteinExistence type="inferred from homology"/>
<feature type="domain" description="ABC1 atypical kinase-like" evidence="2">
    <location>
        <begin position="80"/>
        <end position="320"/>
    </location>
</feature>
<evidence type="ECO:0000256" key="1">
    <source>
        <dbReference type="ARBA" id="ARBA00009670"/>
    </source>
</evidence>
<keyword evidence="3" id="KW-0547">Nucleotide-binding</keyword>
<name>A0ABM7I115_MYCME</name>
<protein>
    <submittedName>
        <fullName evidence="3">ABC transporter ATP-binding protein</fullName>
    </submittedName>
</protein>
<dbReference type="EMBL" id="AP022567">
    <property type="protein sequence ID" value="BBX36580.1"/>
    <property type="molecule type" value="Genomic_DNA"/>
</dbReference>
<evidence type="ECO:0000313" key="3">
    <source>
        <dbReference type="EMBL" id="BBX36580.1"/>
    </source>
</evidence>
<keyword evidence="3" id="KW-0067">ATP-binding</keyword>
<dbReference type="InterPro" id="IPR034646">
    <property type="entry name" value="ADCK3_dom"/>
</dbReference>
<evidence type="ECO:0000259" key="2">
    <source>
        <dbReference type="Pfam" id="PF03109"/>
    </source>
</evidence>
<dbReference type="Pfam" id="PF03109">
    <property type="entry name" value="ABC1"/>
    <property type="match status" value="1"/>
</dbReference>
<dbReference type="InterPro" id="IPR050154">
    <property type="entry name" value="UbiB_kinase"/>
</dbReference>
<dbReference type="PANTHER" id="PTHR10566:SF113">
    <property type="entry name" value="PROTEIN ACTIVITY OF BC1 COMPLEX KINASE 7, CHLOROPLASTIC"/>
    <property type="match status" value="1"/>
</dbReference>
<gene>
    <name evidence="3" type="ORF">MMAGJ_58620</name>
</gene>
<dbReference type="InterPro" id="IPR004147">
    <property type="entry name" value="ABC1_dom"/>
</dbReference>
<dbReference type="CDD" id="cd13970">
    <property type="entry name" value="ABC1_ADCK3"/>
    <property type="match status" value="1"/>
</dbReference>
<organism evidence="3 4">
    <name type="scientific">Mycolicibacterium mageritense</name>
    <name type="common">Mycobacterium mageritense</name>
    <dbReference type="NCBI Taxonomy" id="53462"/>
    <lineage>
        <taxon>Bacteria</taxon>
        <taxon>Bacillati</taxon>
        <taxon>Actinomycetota</taxon>
        <taxon>Actinomycetes</taxon>
        <taxon>Mycobacteriales</taxon>
        <taxon>Mycobacteriaceae</taxon>
        <taxon>Mycolicibacterium</taxon>
    </lineage>
</organism>
<evidence type="ECO:0000313" key="4">
    <source>
        <dbReference type="Proteomes" id="UP000465622"/>
    </source>
</evidence>
<reference evidence="3 4" key="1">
    <citation type="journal article" date="2019" name="Emerg. Microbes Infect.">
        <title>Comprehensive subspecies identification of 175 nontuberculous mycobacteria species based on 7547 genomic profiles.</title>
        <authorList>
            <person name="Matsumoto Y."/>
            <person name="Kinjo T."/>
            <person name="Motooka D."/>
            <person name="Nabeya D."/>
            <person name="Jung N."/>
            <person name="Uechi K."/>
            <person name="Horii T."/>
            <person name="Iida T."/>
            <person name="Fujita J."/>
            <person name="Nakamura S."/>
        </authorList>
    </citation>
    <scope>NUCLEOTIDE SEQUENCE [LARGE SCALE GENOMIC DNA]</scope>
    <source>
        <strain evidence="3 4">JCM 12375</strain>
    </source>
</reference>
<dbReference type="GO" id="GO:0005524">
    <property type="term" value="F:ATP binding"/>
    <property type="evidence" value="ECO:0007669"/>
    <property type="project" value="UniProtKB-KW"/>
</dbReference>
<dbReference type="Proteomes" id="UP000465622">
    <property type="component" value="Chromosome"/>
</dbReference>